<dbReference type="PANTHER" id="PTHR38599">
    <property type="entry name" value="CUPIN DOMAIN PROTEIN (AFU_ORTHOLOGUE AFUA_3G13620)"/>
    <property type="match status" value="1"/>
</dbReference>
<keyword evidence="4" id="KW-1185">Reference proteome</keyword>
<dbReference type="InterPro" id="IPR013096">
    <property type="entry name" value="Cupin_2"/>
</dbReference>
<dbReference type="SUPFAM" id="SSF51182">
    <property type="entry name" value="RmlC-like cupins"/>
    <property type="match status" value="1"/>
</dbReference>
<protein>
    <submittedName>
        <fullName evidence="3">Cupin domain-containing protein</fullName>
    </submittedName>
</protein>
<sequence length="154" mass="16273">MYPRRTCLKNILLACFVAAAMGALAPAPATAHETTEKVTPAFRQAIPNLPGKSLVAVVVDYAPGAASRPHVHAKSAFIYAYVLSGAIESRVDDGPVQLLHAGESFHEPPGARHVVSRNASQTEPARLLAVFVLDTGDTLLTTPTPSTQPPEDKP</sequence>
<reference evidence="3 4" key="1">
    <citation type="journal article" date="2017" name="Int. J. Syst. Evol. Microbiol.">
        <title>Ramlibacter alkalitolerans sp. nov., alkali-tolerant bacterium isolated from soil of ginseng.</title>
        <authorList>
            <person name="Lee D.H."/>
            <person name="Cha C.J."/>
        </authorList>
    </citation>
    <scope>NUCLEOTIDE SEQUENCE [LARGE SCALE GENOMIC DNA]</scope>
    <source>
        <strain evidence="3 4">KACC 19305</strain>
    </source>
</reference>
<dbReference type="InterPro" id="IPR014710">
    <property type="entry name" value="RmlC-like_jellyroll"/>
</dbReference>
<evidence type="ECO:0000259" key="2">
    <source>
        <dbReference type="Pfam" id="PF07883"/>
    </source>
</evidence>
<comment type="caution">
    <text evidence="3">The sequence shown here is derived from an EMBL/GenBank/DDBJ whole genome shotgun (WGS) entry which is preliminary data.</text>
</comment>
<feature type="signal peptide" evidence="1">
    <location>
        <begin position="1"/>
        <end position="31"/>
    </location>
</feature>
<organism evidence="3 4">
    <name type="scientific">Ramlibacter alkalitolerans</name>
    <dbReference type="NCBI Taxonomy" id="2039631"/>
    <lineage>
        <taxon>Bacteria</taxon>
        <taxon>Pseudomonadati</taxon>
        <taxon>Pseudomonadota</taxon>
        <taxon>Betaproteobacteria</taxon>
        <taxon>Burkholderiales</taxon>
        <taxon>Comamonadaceae</taxon>
        <taxon>Ramlibacter</taxon>
    </lineage>
</organism>
<dbReference type="PANTHER" id="PTHR38599:SF1">
    <property type="entry name" value="CUPIN DOMAIN PROTEIN (AFU_ORTHOLOGUE AFUA_3G13620)"/>
    <property type="match status" value="1"/>
</dbReference>
<evidence type="ECO:0000313" key="4">
    <source>
        <dbReference type="Proteomes" id="UP000622707"/>
    </source>
</evidence>
<feature type="chain" id="PRO_5047211232" evidence="1">
    <location>
        <begin position="32"/>
        <end position="154"/>
    </location>
</feature>
<evidence type="ECO:0000313" key="3">
    <source>
        <dbReference type="EMBL" id="MBL0424040.1"/>
    </source>
</evidence>
<dbReference type="EMBL" id="JAEQND010000001">
    <property type="protein sequence ID" value="MBL0424040.1"/>
    <property type="molecule type" value="Genomic_DNA"/>
</dbReference>
<name>A0ABS1JIJ4_9BURK</name>
<evidence type="ECO:0000256" key="1">
    <source>
        <dbReference type="SAM" id="SignalP"/>
    </source>
</evidence>
<accession>A0ABS1JIJ4</accession>
<dbReference type="InterPro" id="IPR011051">
    <property type="entry name" value="RmlC_Cupin_sf"/>
</dbReference>
<feature type="domain" description="Cupin type-2" evidence="2">
    <location>
        <begin position="58"/>
        <end position="131"/>
    </location>
</feature>
<dbReference type="Proteomes" id="UP000622707">
    <property type="component" value="Unassembled WGS sequence"/>
</dbReference>
<dbReference type="CDD" id="cd02234">
    <property type="entry name" value="cupin_BLR7677-like"/>
    <property type="match status" value="1"/>
</dbReference>
<proteinExistence type="predicted"/>
<dbReference type="Pfam" id="PF07883">
    <property type="entry name" value="Cupin_2"/>
    <property type="match status" value="1"/>
</dbReference>
<dbReference type="Gene3D" id="2.60.120.10">
    <property type="entry name" value="Jelly Rolls"/>
    <property type="match status" value="1"/>
</dbReference>
<keyword evidence="1" id="KW-0732">Signal</keyword>
<gene>
    <name evidence="3" type="ORF">JI746_02880</name>
</gene>